<evidence type="ECO:0000313" key="3">
    <source>
        <dbReference type="EMBL" id="CAG5059937.1"/>
    </source>
</evidence>
<dbReference type="PANTHER" id="PTHR46599">
    <property type="entry name" value="PIGGYBAC TRANSPOSABLE ELEMENT-DERIVED PROTEIN 4"/>
    <property type="match status" value="1"/>
</dbReference>
<dbReference type="AlphaFoldDB" id="A0A8S3YGI2"/>
<feature type="compositionally biased region" description="Acidic residues" evidence="1">
    <location>
        <begin position="11"/>
        <end position="29"/>
    </location>
</feature>
<organism evidence="3 4">
    <name type="scientific">Parnassius apollo</name>
    <name type="common">Apollo butterfly</name>
    <name type="synonym">Papilio apollo</name>
    <dbReference type="NCBI Taxonomy" id="110799"/>
    <lineage>
        <taxon>Eukaryota</taxon>
        <taxon>Metazoa</taxon>
        <taxon>Ecdysozoa</taxon>
        <taxon>Arthropoda</taxon>
        <taxon>Hexapoda</taxon>
        <taxon>Insecta</taxon>
        <taxon>Pterygota</taxon>
        <taxon>Neoptera</taxon>
        <taxon>Endopterygota</taxon>
        <taxon>Lepidoptera</taxon>
        <taxon>Glossata</taxon>
        <taxon>Ditrysia</taxon>
        <taxon>Papilionoidea</taxon>
        <taxon>Papilionidae</taxon>
        <taxon>Parnassiinae</taxon>
        <taxon>Parnassini</taxon>
        <taxon>Parnassius</taxon>
        <taxon>Parnassius</taxon>
    </lineage>
</organism>
<name>A0A8S3YGI2_PARAO</name>
<gene>
    <name evidence="3" type="ORF">PAPOLLO_LOCUS28275</name>
</gene>
<evidence type="ECO:0000259" key="2">
    <source>
        <dbReference type="Pfam" id="PF13843"/>
    </source>
</evidence>
<proteinExistence type="predicted"/>
<feature type="compositionally biased region" description="Basic and acidic residues" evidence="1">
    <location>
        <begin position="30"/>
        <end position="41"/>
    </location>
</feature>
<accession>A0A8S3YGI2</accession>
<dbReference type="EMBL" id="CAJQZP010001707">
    <property type="protein sequence ID" value="CAG5059937.1"/>
    <property type="molecule type" value="Genomic_DNA"/>
</dbReference>
<dbReference type="InterPro" id="IPR029526">
    <property type="entry name" value="PGBD"/>
</dbReference>
<dbReference type="PANTHER" id="PTHR46599:SF3">
    <property type="entry name" value="PIGGYBAC TRANSPOSABLE ELEMENT-DERIVED PROTEIN 4"/>
    <property type="match status" value="1"/>
</dbReference>
<evidence type="ECO:0000313" key="4">
    <source>
        <dbReference type="Proteomes" id="UP000691718"/>
    </source>
</evidence>
<reference evidence="3" key="1">
    <citation type="submission" date="2021-04" db="EMBL/GenBank/DDBJ databases">
        <authorList>
            <person name="Tunstrom K."/>
        </authorList>
    </citation>
    <scope>NUCLEOTIDE SEQUENCE</scope>
</reference>
<feature type="compositionally biased region" description="Basic and acidic residues" evidence="1">
    <location>
        <begin position="1"/>
        <end position="10"/>
    </location>
</feature>
<sequence length="205" mass="23596">MEENILRWLEEESDEDDLIVSEQEEDLREEENIIHSPHSTDTEQEDDENDGIAGQNNSDSDESVPLADLPSYKSRNETEWRKRSFPATRVRSHNIIQKPLGPKGTACNASTPLQCFELFFDPDVFESLVNCTNIYINTIKTKYQRERDAKPTNLTEMRAFVGLLIVIGANRSGRQNLRDFWDNSIGTGFELVYLTISINRFCFLL</sequence>
<feature type="domain" description="PiggyBac transposable element-derived protein" evidence="2">
    <location>
        <begin position="111"/>
        <end position="205"/>
    </location>
</feature>
<dbReference type="Pfam" id="PF13843">
    <property type="entry name" value="DDE_Tnp_1_7"/>
    <property type="match status" value="1"/>
</dbReference>
<dbReference type="OrthoDB" id="10057959at2759"/>
<dbReference type="Proteomes" id="UP000691718">
    <property type="component" value="Unassembled WGS sequence"/>
</dbReference>
<comment type="caution">
    <text evidence="3">The sequence shown here is derived from an EMBL/GenBank/DDBJ whole genome shotgun (WGS) entry which is preliminary data.</text>
</comment>
<feature type="region of interest" description="Disordered" evidence="1">
    <location>
        <begin position="1"/>
        <end position="80"/>
    </location>
</feature>
<protein>
    <submittedName>
        <fullName evidence="3">(apollo) hypothetical protein</fullName>
    </submittedName>
</protein>
<keyword evidence="4" id="KW-1185">Reference proteome</keyword>
<evidence type="ECO:0000256" key="1">
    <source>
        <dbReference type="SAM" id="MobiDB-lite"/>
    </source>
</evidence>